<dbReference type="PIRSF" id="PIRSF006603">
    <property type="entry name" value="DinF"/>
    <property type="match status" value="1"/>
</dbReference>
<evidence type="ECO:0000256" key="5">
    <source>
        <dbReference type="ARBA" id="ARBA00022989"/>
    </source>
</evidence>
<comment type="caution">
    <text evidence="8">The sequence shown here is derived from an EMBL/GenBank/DDBJ whole genome shotgun (WGS) entry which is preliminary data.</text>
</comment>
<dbReference type="NCBIfam" id="TIGR00797">
    <property type="entry name" value="matE"/>
    <property type="match status" value="1"/>
</dbReference>
<keyword evidence="2" id="KW-0813">Transport</keyword>
<evidence type="ECO:0000256" key="7">
    <source>
        <dbReference type="SAM" id="Phobius"/>
    </source>
</evidence>
<evidence type="ECO:0000256" key="3">
    <source>
        <dbReference type="ARBA" id="ARBA00022475"/>
    </source>
</evidence>
<keyword evidence="4 7" id="KW-0812">Transmembrane</keyword>
<feature type="transmembrane region" description="Helical" evidence="7">
    <location>
        <begin position="374"/>
        <end position="395"/>
    </location>
</feature>
<reference evidence="9" key="1">
    <citation type="journal article" date="2019" name="Int. J. Syst. Evol. Microbiol.">
        <title>The Global Catalogue of Microorganisms (GCM) 10K type strain sequencing project: providing services to taxonomists for standard genome sequencing and annotation.</title>
        <authorList>
            <consortium name="The Broad Institute Genomics Platform"/>
            <consortium name="The Broad Institute Genome Sequencing Center for Infectious Disease"/>
            <person name="Wu L."/>
            <person name="Ma J."/>
        </authorList>
    </citation>
    <scope>NUCLEOTIDE SEQUENCE [LARGE SCALE GENOMIC DNA]</scope>
    <source>
        <strain evidence="9">CGMCC 1.15297</strain>
    </source>
</reference>
<feature type="transmembrane region" description="Helical" evidence="7">
    <location>
        <begin position="148"/>
        <end position="170"/>
    </location>
</feature>
<keyword evidence="9" id="KW-1185">Reference proteome</keyword>
<dbReference type="InterPro" id="IPR002528">
    <property type="entry name" value="MATE_fam"/>
</dbReference>
<dbReference type="InterPro" id="IPR048279">
    <property type="entry name" value="MdtK-like"/>
</dbReference>
<dbReference type="InterPro" id="IPR052031">
    <property type="entry name" value="Membrane_Transporter-Flippase"/>
</dbReference>
<dbReference type="RefSeq" id="WP_188640954.1">
    <property type="nucleotide sequence ID" value="NZ_BMID01000001.1"/>
</dbReference>
<name>A0ABQ1F2W9_9SPHN</name>
<dbReference type="PANTHER" id="PTHR43549:SF3">
    <property type="entry name" value="MULTIDRUG RESISTANCE PROTEIN YPNP-RELATED"/>
    <property type="match status" value="1"/>
</dbReference>
<keyword evidence="6 7" id="KW-0472">Membrane</keyword>
<accession>A0ABQ1F2W9</accession>
<feature type="transmembrane region" description="Helical" evidence="7">
    <location>
        <begin position="258"/>
        <end position="281"/>
    </location>
</feature>
<proteinExistence type="predicted"/>
<keyword evidence="3" id="KW-1003">Cell membrane</keyword>
<dbReference type="PANTHER" id="PTHR43549">
    <property type="entry name" value="MULTIDRUG RESISTANCE PROTEIN YPNP-RELATED"/>
    <property type="match status" value="1"/>
</dbReference>
<keyword evidence="5 7" id="KW-1133">Transmembrane helix</keyword>
<feature type="transmembrane region" description="Helical" evidence="7">
    <location>
        <begin position="30"/>
        <end position="55"/>
    </location>
</feature>
<evidence type="ECO:0000256" key="1">
    <source>
        <dbReference type="ARBA" id="ARBA00004429"/>
    </source>
</evidence>
<evidence type="ECO:0000256" key="2">
    <source>
        <dbReference type="ARBA" id="ARBA00022448"/>
    </source>
</evidence>
<dbReference type="Proteomes" id="UP000603317">
    <property type="component" value="Unassembled WGS sequence"/>
</dbReference>
<feature type="transmembrane region" description="Helical" evidence="7">
    <location>
        <begin position="301"/>
        <end position="320"/>
    </location>
</feature>
<comment type="subcellular location">
    <subcellularLocation>
        <location evidence="1">Cell inner membrane</location>
        <topology evidence="1">Multi-pass membrane protein</topology>
    </subcellularLocation>
</comment>
<feature type="transmembrane region" description="Helical" evidence="7">
    <location>
        <begin position="107"/>
        <end position="128"/>
    </location>
</feature>
<dbReference type="Pfam" id="PF01554">
    <property type="entry name" value="MatE"/>
    <property type="match status" value="2"/>
</dbReference>
<sequence>MAASNPAAPSDNEGGPSNARLTRGSIRGHLVSQTAPMIVGIAAIMSIGIVDAYFIGQLGAAQLAAVAFIFPVTQALSSLGVGVMAGIASVVSRALGRGGDDHARGLANLGFLLAGGVGVVLAITLYLLRQPLFELLQAEADLLPLIDAYMAPYALGFFALPFMMGLNGALRAQGAAKRSMAILITMAVTNWILDPILITGAFGFEGFGIAGAAYATLASWVISGTVGFALLQTTDIRFAPSAIRYCIVKRDSRALGRVAIPSAFANSINPVGLSILTALLASAGQDAVAGFGAAGRLQSFAVVPLLGLSSSIGAIVGQNWGASRIERARSALLQSFAFSLVWGIAVAGLIVVFRTELAALFTDDAAVKDSFERYVSIAAWGYAGFGMFIVGNGALNAIDHAGWALGQSIVRVALFMIPVAWLLREAWGEDAIYAAELSANVLGGALAVVVALWFVNSRRAGATS</sequence>
<feature type="transmembrane region" description="Helical" evidence="7">
    <location>
        <begin position="402"/>
        <end position="421"/>
    </location>
</feature>
<evidence type="ECO:0000313" key="9">
    <source>
        <dbReference type="Proteomes" id="UP000603317"/>
    </source>
</evidence>
<evidence type="ECO:0000256" key="6">
    <source>
        <dbReference type="ARBA" id="ARBA00023136"/>
    </source>
</evidence>
<evidence type="ECO:0000256" key="4">
    <source>
        <dbReference type="ARBA" id="ARBA00022692"/>
    </source>
</evidence>
<feature type="transmembrane region" description="Helical" evidence="7">
    <location>
        <begin position="209"/>
        <end position="231"/>
    </location>
</feature>
<gene>
    <name evidence="8" type="ORF">GCM10010923_02260</name>
</gene>
<feature type="transmembrane region" description="Helical" evidence="7">
    <location>
        <begin position="433"/>
        <end position="455"/>
    </location>
</feature>
<protein>
    <submittedName>
        <fullName evidence="8">MATE family efflux transporter</fullName>
    </submittedName>
</protein>
<feature type="transmembrane region" description="Helical" evidence="7">
    <location>
        <begin position="182"/>
        <end position="203"/>
    </location>
</feature>
<evidence type="ECO:0000313" key="8">
    <source>
        <dbReference type="EMBL" id="GFZ97761.1"/>
    </source>
</evidence>
<feature type="transmembrane region" description="Helical" evidence="7">
    <location>
        <begin position="75"/>
        <end position="95"/>
    </location>
</feature>
<dbReference type="EMBL" id="BMID01000001">
    <property type="protein sequence ID" value="GFZ97761.1"/>
    <property type="molecule type" value="Genomic_DNA"/>
</dbReference>
<organism evidence="8 9">
    <name type="scientific">Blastomonas marina</name>
    <dbReference type="NCBI Taxonomy" id="1867408"/>
    <lineage>
        <taxon>Bacteria</taxon>
        <taxon>Pseudomonadati</taxon>
        <taxon>Pseudomonadota</taxon>
        <taxon>Alphaproteobacteria</taxon>
        <taxon>Sphingomonadales</taxon>
        <taxon>Sphingomonadaceae</taxon>
        <taxon>Blastomonas</taxon>
    </lineage>
</organism>
<feature type="transmembrane region" description="Helical" evidence="7">
    <location>
        <begin position="332"/>
        <end position="354"/>
    </location>
</feature>